<feature type="compositionally biased region" description="Basic and acidic residues" evidence="1">
    <location>
        <begin position="292"/>
        <end position="301"/>
    </location>
</feature>
<gene>
    <name evidence="2" type="ORF">MM415A00385_0009</name>
</gene>
<dbReference type="EMBL" id="MT142492">
    <property type="protein sequence ID" value="QJA82619.1"/>
    <property type="molecule type" value="Genomic_DNA"/>
</dbReference>
<reference evidence="2" key="1">
    <citation type="submission" date="2020-03" db="EMBL/GenBank/DDBJ databases">
        <title>The deep terrestrial virosphere.</title>
        <authorList>
            <person name="Holmfeldt K."/>
            <person name="Nilsson E."/>
            <person name="Simone D."/>
            <person name="Lopez-Fernandez M."/>
            <person name="Wu X."/>
            <person name="de Brujin I."/>
            <person name="Lundin D."/>
            <person name="Andersson A."/>
            <person name="Bertilsson S."/>
            <person name="Dopson M."/>
        </authorList>
    </citation>
    <scope>NUCLEOTIDE SEQUENCE</scope>
    <source>
        <strain evidence="2">MM415A00385</strain>
    </source>
</reference>
<accession>A0A6M3KKN9</accession>
<feature type="region of interest" description="Disordered" evidence="1">
    <location>
        <begin position="257"/>
        <end position="329"/>
    </location>
</feature>
<sequence length="394" mass="44608">MITEDELSLEDMKQAEANGYLCAKCQHPLTVAWGGGHGIIGWILRCQDITHTGMTRHDIKYEKQKKEFFSMESTALTKMDEKQMIERVNMARFPQDLTVPEKKLLAQVAITYGFDPLMGEVTIYQGRPFVSIDGRYRKAQETGLLDGVETRPATKEERTDWQIPDGDFFYRSEVYVKGSSRPFVAWGRVYHAETTGGKGFKPVEKNPQRMAEKRAEAQALRKAFHIPLPSFEDIGSPEYDIETTARVVDVTTGEVTEKPKAKPAKEIDKRGEFEKEGHDVLKETVAKTVQKPAKEAKKPDPEELFPETEPTPEPKPEPEEPEPETSPIDLQWLKDQMETLEGKGITAYSVKNVLSYLNVKTGHQDKKVSDAVRRLTKEQAEAFAKQVQDAVDMS</sequence>
<feature type="compositionally biased region" description="Basic and acidic residues" evidence="1">
    <location>
        <begin position="257"/>
        <end position="285"/>
    </location>
</feature>
<dbReference type="AlphaFoldDB" id="A0A6M3KKN9"/>
<evidence type="ECO:0000256" key="1">
    <source>
        <dbReference type="SAM" id="MobiDB-lite"/>
    </source>
</evidence>
<protein>
    <submittedName>
        <fullName evidence="2">Putative DNA recombination protein</fullName>
    </submittedName>
</protein>
<organism evidence="2">
    <name type="scientific">viral metagenome</name>
    <dbReference type="NCBI Taxonomy" id="1070528"/>
    <lineage>
        <taxon>unclassified sequences</taxon>
        <taxon>metagenomes</taxon>
        <taxon>organismal metagenomes</taxon>
    </lineage>
</organism>
<proteinExistence type="predicted"/>
<name>A0A6M3KKN9_9ZZZZ</name>
<evidence type="ECO:0000313" key="2">
    <source>
        <dbReference type="EMBL" id="QJA82619.1"/>
    </source>
</evidence>